<sequence length="78" mass="9046" precursor="true">MPSSRLRTPWRILLAILSIASGAACYVGFEVDRTIRHYHFGDFSPRRLHIGDILMILGVIYFLLVAISGRWRIIPRRH</sequence>
<reference evidence="2 3" key="1">
    <citation type="journal article" date="2011" name="J. Bacteriol.">
        <title>Genome sequence of Chthoniobacter flavus Ellin428, an aerobic heterotrophic soil bacterium.</title>
        <authorList>
            <person name="Kant R."/>
            <person name="van Passel M.W."/>
            <person name="Palva A."/>
            <person name="Lucas S."/>
            <person name="Lapidus A."/>
            <person name="Glavina Del Rio T."/>
            <person name="Dalin E."/>
            <person name="Tice H."/>
            <person name="Bruce D."/>
            <person name="Goodwin L."/>
            <person name="Pitluck S."/>
            <person name="Larimer F.W."/>
            <person name="Land M.L."/>
            <person name="Hauser L."/>
            <person name="Sangwan P."/>
            <person name="de Vos W.M."/>
            <person name="Janssen P.H."/>
            <person name="Smidt H."/>
        </authorList>
    </citation>
    <scope>NUCLEOTIDE SEQUENCE [LARGE SCALE GENOMIC DNA]</scope>
    <source>
        <strain evidence="2 3">Ellin428</strain>
    </source>
</reference>
<name>B4D4X4_9BACT</name>
<evidence type="ECO:0000313" key="2">
    <source>
        <dbReference type="EMBL" id="EDY18577.1"/>
    </source>
</evidence>
<dbReference type="InParanoid" id="B4D4X4"/>
<accession>B4D4X4</accession>
<keyword evidence="1" id="KW-1133">Transmembrane helix</keyword>
<keyword evidence="3" id="KW-1185">Reference proteome</keyword>
<keyword evidence="1" id="KW-0472">Membrane</keyword>
<comment type="caution">
    <text evidence="2">The sequence shown here is derived from an EMBL/GenBank/DDBJ whole genome shotgun (WGS) entry which is preliminary data.</text>
</comment>
<gene>
    <name evidence="2" type="ORF">CfE428DRAFT_3962</name>
</gene>
<feature type="transmembrane region" description="Helical" evidence="1">
    <location>
        <begin position="49"/>
        <end position="67"/>
    </location>
</feature>
<dbReference type="EMBL" id="ABVL01000012">
    <property type="protein sequence ID" value="EDY18577.1"/>
    <property type="molecule type" value="Genomic_DNA"/>
</dbReference>
<proteinExistence type="predicted"/>
<organism evidence="2 3">
    <name type="scientific">Chthoniobacter flavus Ellin428</name>
    <dbReference type="NCBI Taxonomy" id="497964"/>
    <lineage>
        <taxon>Bacteria</taxon>
        <taxon>Pseudomonadati</taxon>
        <taxon>Verrucomicrobiota</taxon>
        <taxon>Spartobacteria</taxon>
        <taxon>Chthoniobacterales</taxon>
        <taxon>Chthoniobacteraceae</taxon>
        <taxon>Chthoniobacter</taxon>
    </lineage>
</organism>
<keyword evidence="1" id="KW-0812">Transmembrane</keyword>
<evidence type="ECO:0000256" key="1">
    <source>
        <dbReference type="SAM" id="Phobius"/>
    </source>
</evidence>
<dbReference type="Proteomes" id="UP000005824">
    <property type="component" value="Unassembled WGS sequence"/>
</dbReference>
<feature type="transmembrane region" description="Helical" evidence="1">
    <location>
        <begin position="12"/>
        <end position="29"/>
    </location>
</feature>
<dbReference type="AlphaFoldDB" id="B4D4X4"/>
<dbReference type="PROSITE" id="PS51257">
    <property type="entry name" value="PROKAR_LIPOPROTEIN"/>
    <property type="match status" value="1"/>
</dbReference>
<evidence type="ECO:0000313" key="3">
    <source>
        <dbReference type="Proteomes" id="UP000005824"/>
    </source>
</evidence>
<protein>
    <submittedName>
        <fullName evidence="2">Uncharacterized protein</fullName>
    </submittedName>
</protein>